<proteinExistence type="predicted"/>
<dbReference type="RefSeq" id="WP_258179140.1">
    <property type="nucleotide sequence ID" value="NZ_PVZE01000032.1"/>
</dbReference>
<dbReference type="EMBL" id="FZOQ01000032">
    <property type="protein sequence ID" value="SNT22326.1"/>
    <property type="molecule type" value="Genomic_DNA"/>
</dbReference>
<evidence type="ECO:0000313" key="2">
    <source>
        <dbReference type="EMBL" id="SNT22326.1"/>
    </source>
</evidence>
<name>A0A239KVF2_9BACT</name>
<keyword evidence="3" id="KW-1185">Reference proteome</keyword>
<keyword evidence="1" id="KW-0812">Transmembrane</keyword>
<dbReference type="AlphaFoldDB" id="A0A239KVF2"/>
<sequence>MYISYGISVGIVLTVGVMLYYLANDPPVWVYLSVVAGIIITLTPLLFRYARILMLYFFAGVTYNSRFSKQLHDS</sequence>
<dbReference type="Proteomes" id="UP000198432">
    <property type="component" value="Unassembled WGS sequence"/>
</dbReference>
<feature type="transmembrane region" description="Helical" evidence="1">
    <location>
        <begin position="29"/>
        <end position="47"/>
    </location>
</feature>
<gene>
    <name evidence="2" type="ORF">SAMN06296052_13227</name>
</gene>
<reference evidence="3" key="1">
    <citation type="submission" date="2017-06" db="EMBL/GenBank/DDBJ databases">
        <authorList>
            <person name="Varghese N."/>
            <person name="Submissions S."/>
        </authorList>
    </citation>
    <scope>NUCLEOTIDE SEQUENCE [LARGE SCALE GENOMIC DNA]</scope>
    <source>
        <strain evidence="3">NKM1</strain>
    </source>
</reference>
<keyword evidence="1" id="KW-0472">Membrane</keyword>
<protein>
    <submittedName>
        <fullName evidence="2">Uncharacterized protein</fullName>
    </submittedName>
</protein>
<keyword evidence="1" id="KW-1133">Transmembrane helix</keyword>
<evidence type="ECO:0000313" key="3">
    <source>
        <dbReference type="Proteomes" id="UP000198432"/>
    </source>
</evidence>
<organism evidence="2 3">
    <name type="scientific">Pontibacter ummariensis</name>
    <dbReference type="NCBI Taxonomy" id="1610492"/>
    <lineage>
        <taxon>Bacteria</taxon>
        <taxon>Pseudomonadati</taxon>
        <taxon>Bacteroidota</taxon>
        <taxon>Cytophagia</taxon>
        <taxon>Cytophagales</taxon>
        <taxon>Hymenobacteraceae</taxon>
        <taxon>Pontibacter</taxon>
    </lineage>
</organism>
<accession>A0A239KVF2</accession>
<evidence type="ECO:0000256" key="1">
    <source>
        <dbReference type="SAM" id="Phobius"/>
    </source>
</evidence>
<feature type="transmembrane region" description="Helical" evidence="1">
    <location>
        <begin position="5"/>
        <end position="23"/>
    </location>
</feature>